<evidence type="ECO:0000256" key="2">
    <source>
        <dbReference type="RuleBase" id="RU003616"/>
    </source>
</evidence>
<gene>
    <name evidence="3" type="primary">WBGene00107977</name>
</gene>
<organism evidence="3 4">
    <name type="scientific">Pristionchus pacificus</name>
    <name type="common">Parasitic nematode worm</name>
    <dbReference type="NCBI Taxonomy" id="54126"/>
    <lineage>
        <taxon>Eukaryota</taxon>
        <taxon>Metazoa</taxon>
        <taxon>Ecdysozoa</taxon>
        <taxon>Nematoda</taxon>
        <taxon>Chromadorea</taxon>
        <taxon>Rhabditida</taxon>
        <taxon>Rhabditina</taxon>
        <taxon>Diplogasteromorpha</taxon>
        <taxon>Diplogasteroidea</taxon>
        <taxon>Neodiplogasteridae</taxon>
        <taxon>Pristionchus</taxon>
    </lineage>
</organism>
<evidence type="ECO:0000313" key="4">
    <source>
        <dbReference type="Proteomes" id="UP000005239"/>
    </source>
</evidence>
<dbReference type="InterPro" id="IPR008978">
    <property type="entry name" value="HSP20-like_chaperone"/>
</dbReference>
<name>A0A2A6CZ43_PRIPA</name>
<accession>A0A8R1UFP5</accession>
<dbReference type="CDD" id="cd00298">
    <property type="entry name" value="ACD_sHsps_p23-like"/>
    <property type="match status" value="1"/>
</dbReference>
<dbReference type="InterPro" id="IPR002068">
    <property type="entry name" value="A-crystallin/Hsp20_dom"/>
</dbReference>
<dbReference type="EnsemblMetazoa" id="PPA18423.1">
    <property type="protein sequence ID" value="PPA18423.1"/>
    <property type="gene ID" value="WBGene00107977"/>
</dbReference>
<evidence type="ECO:0000256" key="1">
    <source>
        <dbReference type="PROSITE-ProRule" id="PRU00285"/>
    </source>
</evidence>
<keyword evidence="4" id="KW-1185">Reference proteome</keyword>
<dbReference type="AlphaFoldDB" id="A0A2A6CZ43"/>
<evidence type="ECO:0000313" key="3">
    <source>
        <dbReference type="EnsemblMetazoa" id="PPA18423.1"/>
    </source>
</evidence>
<dbReference type="Proteomes" id="UP000005239">
    <property type="component" value="Unassembled WGS sequence"/>
</dbReference>
<reference evidence="4" key="1">
    <citation type="journal article" date="2008" name="Nat. Genet.">
        <title>The Pristionchus pacificus genome provides a unique perspective on nematode lifestyle and parasitism.</title>
        <authorList>
            <person name="Dieterich C."/>
            <person name="Clifton S.W."/>
            <person name="Schuster L.N."/>
            <person name="Chinwalla A."/>
            <person name="Delehaunty K."/>
            <person name="Dinkelacker I."/>
            <person name="Fulton L."/>
            <person name="Fulton R."/>
            <person name="Godfrey J."/>
            <person name="Minx P."/>
            <person name="Mitreva M."/>
            <person name="Roeseler W."/>
            <person name="Tian H."/>
            <person name="Witte H."/>
            <person name="Yang S.P."/>
            <person name="Wilson R.K."/>
            <person name="Sommer R.J."/>
        </authorList>
    </citation>
    <scope>NUCLEOTIDE SEQUENCE [LARGE SCALE GENOMIC DNA]</scope>
    <source>
        <strain evidence="4">PS312</strain>
    </source>
</reference>
<dbReference type="PROSITE" id="PS01031">
    <property type="entry name" value="SHSP"/>
    <property type="match status" value="1"/>
</dbReference>
<reference evidence="3" key="2">
    <citation type="submission" date="2022-06" db="UniProtKB">
        <authorList>
            <consortium name="EnsemblMetazoa"/>
        </authorList>
    </citation>
    <scope>IDENTIFICATION</scope>
    <source>
        <strain evidence="3">PS312</strain>
    </source>
</reference>
<comment type="similarity">
    <text evidence="1 2">Belongs to the small heat shock protein (HSP20) family.</text>
</comment>
<dbReference type="SUPFAM" id="SSF49764">
    <property type="entry name" value="HSP20-like chaperones"/>
    <property type="match status" value="1"/>
</dbReference>
<dbReference type="Pfam" id="PF00011">
    <property type="entry name" value="HSP20"/>
    <property type="match status" value="1"/>
</dbReference>
<dbReference type="Gene3D" id="2.60.40.790">
    <property type="match status" value="1"/>
</dbReference>
<proteinExistence type="inferred from homology"/>
<sequence>MFGGNYSQPDRLSIRAKSSLSTSFTRTYSLPDDVAVENLVAKVVDGKLVIEGFKKGSTKSVTRSIPIPISSE</sequence>
<accession>A0A2A6CZ43</accession>
<protein>
    <submittedName>
        <fullName evidence="3">SHSP domain-containing protein</fullName>
    </submittedName>
</protein>